<accession>A0A1W6CZY3</accession>
<sequence length="81" mass="8030">MEKKMSFLNSIGKALGGVGKALGGIGQALGGLVDAFRGIMNSPLGSILKTAFPVLGVASGALNLFGMFGNLSNGIGGGQNY</sequence>
<evidence type="ECO:0000313" key="1">
    <source>
        <dbReference type="EMBL" id="ARJ70444.1"/>
    </source>
</evidence>
<proteinExistence type="predicted"/>
<dbReference type="EMBL" id="CP020612">
    <property type="protein sequence ID" value="ARJ70444.1"/>
    <property type="molecule type" value="Genomic_DNA"/>
</dbReference>
<protein>
    <submittedName>
        <fullName evidence="1">Uncharacterized protein</fullName>
    </submittedName>
</protein>
<gene>
    <name evidence="1" type="ORF">B0A89_13160</name>
</gene>
<dbReference type="Proteomes" id="UP000193017">
    <property type="component" value="Chromosome"/>
</dbReference>
<keyword evidence="2" id="KW-1185">Reference proteome</keyword>
<name>A0A1W6CZY3_9RHOB</name>
<organism evidence="1 2">
    <name type="scientific">Paracoccus contaminans</name>
    <dbReference type="NCBI Taxonomy" id="1945662"/>
    <lineage>
        <taxon>Bacteria</taxon>
        <taxon>Pseudomonadati</taxon>
        <taxon>Pseudomonadota</taxon>
        <taxon>Alphaproteobacteria</taxon>
        <taxon>Rhodobacterales</taxon>
        <taxon>Paracoccaceae</taxon>
        <taxon>Paracoccus</taxon>
    </lineage>
</organism>
<dbReference type="STRING" id="1945662.B0A89_13160"/>
<reference evidence="1 2" key="1">
    <citation type="submission" date="2017-03" db="EMBL/GenBank/DDBJ databases">
        <title>Genome sequence of Paracoccus contaminans isolated from a water microcosm.</title>
        <authorList>
            <person name="Aurass P."/>
            <person name="Karste S."/>
            <person name="Trost E."/>
            <person name="Glaeser S.P."/>
            <person name="Kaempfer P."/>
            <person name="Flieger A."/>
        </authorList>
    </citation>
    <scope>NUCLEOTIDE SEQUENCE [LARGE SCALE GENOMIC DNA]</scope>
    <source>
        <strain evidence="2">RKI 16-01929T\LMG 29738T\CCM 8701T\CIP 111112T</strain>
    </source>
</reference>
<dbReference type="KEGG" id="pcon:B0A89_13160"/>
<evidence type="ECO:0000313" key="2">
    <source>
        <dbReference type="Proteomes" id="UP000193017"/>
    </source>
</evidence>
<dbReference type="AlphaFoldDB" id="A0A1W6CZY3"/>